<feature type="transmembrane region" description="Helical" evidence="1">
    <location>
        <begin position="30"/>
        <end position="48"/>
    </location>
</feature>
<proteinExistence type="predicted"/>
<dbReference type="AlphaFoldDB" id="A0A1F5NSX1"/>
<organism evidence="2 3">
    <name type="scientific">Candidatus Doudnabacteria bacterium RIFCSPHIGHO2_01_FULL_45_18</name>
    <dbReference type="NCBI Taxonomy" id="1817823"/>
    <lineage>
        <taxon>Bacteria</taxon>
        <taxon>Candidatus Doudnaibacteriota</taxon>
    </lineage>
</organism>
<dbReference type="EMBL" id="MFEJ01000012">
    <property type="protein sequence ID" value="OGE80450.1"/>
    <property type="molecule type" value="Genomic_DNA"/>
</dbReference>
<accession>A0A1F5NSX1</accession>
<evidence type="ECO:0000313" key="2">
    <source>
        <dbReference type="EMBL" id="OGE80450.1"/>
    </source>
</evidence>
<feature type="transmembrane region" description="Helical" evidence="1">
    <location>
        <begin position="54"/>
        <end position="73"/>
    </location>
</feature>
<protein>
    <submittedName>
        <fullName evidence="2">Uncharacterized protein</fullName>
    </submittedName>
</protein>
<name>A0A1F5NSX1_9BACT</name>
<dbReference type="Proteomes" id="UP000176233">
    <property type="component" value="Unassembled WGS sequence"/>
</dbReference>
<comment type="caution">
    <text evidence="2">The sequence shown here is derived from an EMBL/GenBank/DDBJ whole genome shotgun (WGS) entry which is preliminary data.</text>
</comment>
<feature type="transmembrane region" description="Helical" evidence="1">
    <location>
        <begin position="6"/>
        <end position="23"/>
    </location>
</feature>
<evidence type="ECO:0000313" key="3">
    <source>
        <dbReference type="Proteomes" id="UP000176233"/>
    </source>
</evidence>
<keyword evidence="1" id="KW-0472">Membrane</keyword>
<keyword evidence="1" id="KW-0812">Transmembrane</keyword>
<keyword evidence="1" id="KW-1133">Transmembrane helix</keyword>
<gene>
    <name evidence="2" type="ORF">A2660_03185</name>
</gene>
<sequence>MILVIHIVVAILSLVSAGILYFYPAKPKLYTTYVLVAAMLLTGFYLTLNKPAHLVQSCITGLAYLAIVSYAIVSARKKLTREI</sequence>
<reference evidence="2 3" key="1">
    <citation type="journal article" date="2016" name="Nat. Commun.">
        <title>Thousands of microbial genomes shed light on interconnected biogeochemical processes in an aquifer system.</title>
        <authorList>
            <person name="Anantharaman K."/>
            <person name="Brown C.T."/>
            <person name="Hug L.A."/>
            <person name="Sharon I."/>
            <person name="Castelle C.J."/>
            <person name="Probst A.J."/>
            <person name="Thomas B.C."/>
            <person name="Singh A."/>
            <person name="Wilkins M.J."/>
            <person name="Karaoz U."/>
            <person name="Brodie E.L."/>
            <person name="Williams K.H."/>
            <person name="Hubbard S.S."/>
            <person name="Banfield J.F."/>
        </authorList>
    </citation>
    <scope>NUCLEOTIDE SEQUENCE [LARGE SCALE GENOMIC DNA]</scope>
</reference>
<evidence type="ECO:0000256" key="1">
    <source>
        <dbReference type="SAM" id="Phobius"/>
    </source>
</evidence>